<reference evidence="4" key="1">
    <citation type="journal article" date="2019" name="Int. J. Syst. Evol. Microbiol.">
        <title>The Global Catalogue of Microorganisms (GCM) 10K type strain sequencing project: providing services to taxonomists for standard genome sequencing and annotation.</title>
        <authorList>
            <consortium name="The Broad Institute Genomics Platform"/>
            <consortium name="The Broad Institute Genome Sequencing Center for Infectious Disease"/>
            <person name="Wu L."/>
            <person name="Ma J."/>
        </authorList>
    </citation>
    <scope>NUCLEOTIDE SEQUENCE [LARGE SCALE GENOMIC DNA]</scope>
    <source>
        <strain evidence="4">CGMCC 4.1434</strain>
    </source>
</reference>
<dbReference type="PANTHER" id="PTHR46211">
    <property type="entry name" value="GLYCEROPHOSPHORYL DIESTER PHOSPHODIESTERASE"/>
    <property type="match status" value="1"/>
</dbReference>
<evidence type="ECO:0000259" key="2">
    <source>
        <dbReference type="PROSITE" id="PS51704"/>
    </source>
</evidence>
<keyword evidence="4" id="KW-1185">Reference proteome</keyword>
<organism evidence="3 4">
    <name type="scientific">Sporosarcina soli</name>
    <dbReference type="NCBI Taxonomy" id="334736"/>
    <lineage>
        <taxon>Bacteria</taxon>
        <taxon>Bacillati</taxon>
        <taxon>Bacillota</taxon>
        <taxon>Bacilli</taxon>
        <taxon>Bacillales</taxon>
        <taxon>Caryophanaceae</taxon>
        <taxon>Sporosarcina</taxon>
    </lineage>
</organism>
<feature type="domain" description="GP-PDE" evidence="2">
    <location>
        <begin position="42"/>
        <end position="297"/>
    </location>
</feature>
<feature type="signal peptide" evidence="1">
    <location>
        <begin position="1"/>
        <end position="20"/>
    </location>
</feature>
<dbReference type="InterPro" id="IPR030395">
    <property type="entry name" value="GP_PDE_dom"/>
</dbReference>
<dbReference type="RefSeq" id="WP_381431920.1">
    <property type="nucleotide sequence ID" value="NZ_JBHSNO010000005.1"/>
</dbReference>
<dbReference type="PROSITE" id="PS51704">
    <property type="entry name" value="GP_PDE"/>
    <property type="match status" value="1"/>
</dbReference>
<dbReference type="Pfam" id="PF03009">
    <property type="entry name" value="GDPD"/>
    <property type="match status" value="1"/>
</dbReference>
<dbReference type="InterPro" id="IPR017946">
    <property type="entry name" value="PLC-like_Pdiesterase_TIM-brl"/>
</dbReference>
<dbReference type="Proteomes" id="UP001596109">
    <property type="component" value="Unassembled WGS sequence"/>
</dbReference>
<gene>
    <name evidence="3" type="ORF">ACFPRA_06575</name>
</gene>
<evidence type="ECO:0000256" key="1">
    <source>
        <dbReference type="SAM" id="SignalP"/>
    </source>
</evidence>
<dbReference type="Gene3D" id="3.20.20.190">
    <property type="entry name" value="Phosphatidylinositol (PI) phosphodiesterase"/>
    <property type="match status" value="1"/>
</dbReference>
<sequence length="302" mass="33370">MGRKTKVALTVGAAGVAAWAASKAVAKPIPRKGKIALDFKKPVVLAHRGGLSEAPEHTSVAFSKSAALGIHGFAIDIRLTKDEEIVVFHDEYLERTTDLSGRISDHTFNDLKKADAGYHFTDVAGHHPYRGTGETILSLQELLELYPHLFILINLKDSPDTYEGSLMPSKLWRLLEELGVEDCVAVTSIYDEQIDRFNLYAQNRVAIGAGDSEVKKAYASYTSKFGHLYNPKADFYRIPAKLGVFPLGLEGFMQFLNQLNIPVYFEGIEEKESCIKLLNAGASGFVTDHPTSIMETIQEYSD</sequence>
<name>A0ABW0THU0_9BACL</name>
<accession>A0ABW0THU0</accession>
<feature type="chain" id="PRO_5046085753" evidence="1">
    <location>
        <begin position="21"/>
        <end position="302"/>
    </location>
</feature>
<dbReference type="SUPFAM" id="SSF51695">
    <property type="entry name" value="PLC-like phosphodiesterases"/>
    <property type="match status" value="1"/>
</dbReference>
<dbReference type="PANTHER" id="PTHR46211:SF1">
    <property type="entry name" value="GLYCEROPHOSPHODIESTER PHOSPHODIESTERASE, CYTOPLASMIC"/>
    <property type="match status" value="1"/>
</dbReference>
<keyword evidence="1" id="KW-0732">Signal</keyword>
<evidence type="ECO:0000313" key="4">
    <source>
        <dbReference type="Proteomes" id="UP001596109"/>
    </source>
</evidence>
<evidence type="ECO:0000313" key="3">
    <source>
        <dbReference type="EMBL" id="MFC5588543.1"/>
    </source>
</evidence>
<dbReference type="EMBL" id="JBHSNO010000005">
    <property type="protein sequence ID" value="MFC5588543.1"/>
    <property type="molecule type" value="Genomic_DNA"/>
</dbReference>
<protein>
    <submittedName>
        <fullName evidence="3">Glycerophosphodiester phosphodiesterase family protein</fullName>
    </submittedName>
</protein>
<proteinExistence type="predicted"/>
<comment type="caution">
    <text evidence="3">The sequence shown here is derived from an EMBL/GenBank/DDBJ whole genome shotgun (WGS) entry which is preliminary data.</text>
</comment>